<gene>
    <name evidence="4" type="ORF">NEOLEDRAFT_1109068</name>
</gene>
<dbReference type="AlphaFoldDB" id="A0A165UIZ1"/>
<evidence type="ECO:0008006" key="6">
    <source>
        <dbReference type="Google" id="ProtNLM"/>
    </source>
</evidence>
<keyword evidence="2" id="KW-0812">Transmembrane</keyword>
<feature type="chain" id="PRO_5007867636" description="Mid2 domain-containing protein" evidence="3">
    <location>
        <begin position="22"/>
        <end position="428"/>
    </location>
</feature>
<proteinExistence type="predicted"/>
<dbReference type="STRING" id="1314782.A0A165UIZ1"/>
<dbReference type="EMBL" id="KV425558">
    <property type="protein sequence ID" value="KZT28240.1"/>
    <property type="molecule type" value="Genomic_DNA"/>
</dbReference>
<accession>A0A165UIZ1</accession>
<organism evidence="4 5">
    <name type="scientific">Neolentinus lepideus HHB14362 ss-1</name>
    <dbReference type="NCBI Taxonomy" id="1314782"/>
    <lineage>
        <taxon>Eukaryota</taxon>
        <taxon>Fungi</taxon>
        <taxon>Dikarya</taxon>
        <taxon>Basidiomycota</taxon>
        <taxon>Agaricomycotina</taxon>
        <taxon>Agaricomycetes</taxon>
        <taxon>Gloeophyllales</taxon>
        <taxon>Gloeophyllaceae</taxon>
        <taxon>Neolentinus</taxon>
    </lineage>
</organism>
<feature type="region of interest" description="Disordered" evidence="1">
    <location>
        <begin position="342"/>
        <end position="428"/>
    </location>
</feature>
<keyword evidence="3" id="KW-0732">Signal</keyword>
<sequence>MIYHLLLWTFFFGLWWSYASGFSVQYGQPLQCDDFQVSWSGGQAPFNLLLVPSYGTPRNMSIPSSSFSGSSGSYSTQLPFAENSQMMAVMYDATGIPSGAVSQIMTVGQSTSGQSCNTTDVHPDFFYEWPEDSPTQCSTYEFYDYPNATLPVTLTILVPGQGAEFVQPSASATNFTWTVNMAAGTFVMFVMTDAQGHQGGASNPELIQPSNDFGCVVSVGSSTSSSSVTSAATSSPSPTGTDNHSDNRRYKISVGTIAGIAAGGAVCALLAAVVAFFLWRRCRRTRGIKGRMAIIDLKEQPMESMGFHTPQEYSRISPFTALATSDHTSSDFDPYALSNISTLPKTREYPPSHTPQGSSATTLQSYSRPGGSSNSNPSSTRVVVHQDYADVLPPEEEVVELPPEYRDDRRPIPGLQPPQSTRPAGKRR</sequence>
<evidence type="ECO:0000256" key="1">
    <source>
        <dbReference type="SAM" id="MobiDB-lite"/>
    </source>
</evidence>
<reference evidence="4 5" key="1">
    <citation type="journal article" date="2016" name="Mol. Biol. Evol.">
        <title>Comparative Genomics of Early-Diverging Mushroom-Forming Fungi Provides Insights into the Origins of Lignocellulose Decay Capabilities.</title>
        <authorList>
            <person name="Nagy L.G."/>
            <person name="Riley R."/>
            <person name="Tritt A."/>
            <person name="Adam C."/>
            <person name="Daum C."/>
            <person name="Floudas D."/>
            <person name="Sun H."/>
            <person name="Yadav J.S."/>
            <person name="Pangilinan J."/>
            <person name="Larsson K.H."/>
            <person name="Matsuura K."/>
            <person name="Barry K."/>
            <person name="Labutti K."/>
            <person name="Kuo R."/>
            <person name="Ohm R.A."/>
            <person name="Bhattacharya S.S."/>
            <person name="Shirouzu T."/>
            <person name="Yoshinaga Y."/>
            <person name="Martin F.M."/>
            <person name="Grigoriev I.V."/>
            <person name="Hibbett D.S."/>
        </authorList>
    </citation>
    <scope>NUCLEOTIDE SEQUENCE [LARGE SCALE GENOMIC DNA]</scope>
    <source>
        <strain evidence="4 5">HHB14362 ss-1</strain>
    </source>
</reference>
<evidence type="ECO:0000313" key="4">
    <source>
        <dbReference type="EMBL" id="KZT28240.1"/>
    </source>
</evidence>
<name>A0A165UIZ1_9AGAM</name>
<feature type="compositionally biased region" description="Low complexity" evidence="1">
    <location>
        <begin position="365"/>
        <end position="379"/>
    </location>
</feature>
<dbReference type="OrthoDB" id="2591431at2759"/>
<keyword evidence="2" id="KW-0472">Membrane</keyword>
<evidence type="ECO:0000256" key="3">
    <source>
        <dbReference type="SAM" id="SignalP"/>
    </source>
</evidence>
<evidence type="ECO:0000313" key="5">
    <source>
        <dbReference type="Proteomes" id="UP000076761"/>
    </source>
</evidence>
<feature type="transmembrane region" description="Helical" evidence="2">
    <location>
        <begin position="257"/>
        <end position="279"/>
    </location>
</feature>
<feature type="region of interest" description="Disordered" evidence="1">
    <location>
        <begin position="223"/>
        <end position="247"/>
    </location>
</feature>
<feature type="compositionally biased region" description="Low complexity" evidence="1">
    <location>
        <begin position="223"/>
        <end position="241"/>
    </location>
</feature>
<keyword evidence="5" id="KW-1185">Reference proteome</keyword>
<feature type="compositionally biased region" description="Polar residues" evidence="1">
    <location>
        <begin position="354"/>
        <end position="364"/>
    </location>
</feature>
<protein>
    <recommendedName>
        <fullName evidence="6">Mid2 domain-containing protein</fullName>
    </recommendedName>
</protein>
<keyword evidence="2" id="KW-1133">Transmembrane helix</keyword>
<dbReference type="InParanoid" id="A0A165UIZ1"/>
<evidence type="ECO:0000256" key="2">
    <source>
        <dbReference type="SAM" id="Phobius"/>
    </source>
</evidence>
<feature type="signal peptide" evidence="3">
    <location>
        <begin position="1"/>
        <end position="21"/>
    </location>
</feature>
<dbReference type="Proteomes" id="UP000076761">
    <property type="component" value="Unassembled WGS sequence"/>
</dbReference>